<proteinExistence type="predicted"/>
<evidence type="ECO:0000313" key="1">
    <source>
        <dbReference type="EMBL" id="AWV32375.1"/>
    </source>
</evidence>
<accession>A0AAD0KFI2</accession>
<dbReference type="RefSeq" id="WP_111502981.1">
    <property type="nucleotide sequence ID" value="NZ_CP021965.1"/>
</dbReference>
<name>A0AAD0KFI2_9BACL</name>
<protein>
    <submittedName>
        <fullName evidence="1">Uncharacterized protein</fullName>
    </submittedName>
</protein>
<dbReference type="Proteomes" id="UP000249163">
    <property type="component" value="Chromosome"/>
</dbReference>
<reference evidence="1 2" key="1">
    <citation type="submission" date="2017-06" db="EMBL/GenBank/DDBJ databases">
        <title>Complete genome sequence of Paenibacillus odorifer CBA7130.</title>
        <authorList>
            <person name="Nam Y.-D."/>
            <person name="Kang J."/>
            <person name="Chung W.-H."/>
        </authorList>
    </citation>
    <scope>NUCLEOTIDE SEQUENCE [LARGE SCALE GENOMIC DNA]</scope>
    <source>
        <strain evidence="1 2">CBA7130</strain>
    </source>
</reference>
<dbReference type="AlphaFoldDB" id="A0AAD0KFI2"/>
<organism evidence="1 2">
    <name type="scientific">Paenibacillus odorifer</name>
    <dbReference type="NCBI Taxonomy" id="189426"/>
    <lineage>
        <taxon>Bacteria</taxon>
        <taxon>Bacillati</taxon>
        <taxon>Bacillota</taxon>
        <taxon>Bacilli</taxon>
        <taxon>Bacillales</taxon>
        <taxon>Paenibacillaceae</taxon>
        <taxon>Paenibacillus</taxon>
    </lineage>
</organism>
<dbReference type="EMBL" id="CP021965">
    <property type="protein sequence ID" value="AWV32375.1"/>
    <property type="molecule type" value="Genomic_DNA"/>
</dbReference>
<sequence>MESINEVLLAKLKSVMDNLTEVEQISRWADEKYQLFCKQGYDKYLRNRLIVDILQRLRDLNDPLLDEWEWGYQESNSSFYLSEIKEIIEYLEGKRKFIEVTSVKENLLEITNKQSLLVYPFITGLLANKCLTDDDVGTLREILTSTPVNTRDEYVVNETIVAMLHINESLNFSKDEIVSIGNLGKSNKVTIQQEKEILKDLLEIIEGKKAYRLSVCILMQDVCYTNIIPL</sequence>
<gene>
    <name evidence="1" type="ORF">CD191_06965</name>
</gene>
<evidence type="ECO:0000313" key="2">
    <source>
        <dbReference type="Proteomes" id="UP000249163"/>
    </source>
</evidence>